<feature type="region of interest" description="Disordered" evidence="9">
    <location>
        <begin position="111"/>
        <end position="135"/>
    </location>
</feature>
<protein>
    <recommendedName>
        <fullName evidence="8">L-lactate permease</fullName>
    </recommendedName>
</protein>
<keyword evidence="6" id="KW-1133">Transmembrane helix</keyword>
<reference evidence="11" key="1">
    <citation type="journal article" date="2019" name="Int. J. Syst. Evol. Microbiol.">
        <title>The Global Catalogue of Microorganisms (GCM) 10K type strain sequencing project: providing services to taxonomists for standard genome sequencing and annotation.</title>
        <authorList>
            <consortium name="The Broad Institute Genomics Platform"/>
            <consortium name="The Broad Institute Genome Sequencing Center for Infectious Disease"/>
            <person name="Wu L."/>
            <person name="Ma J."/>
        </authorList>
    </citation>
    <scope>NUCLEOTIDE SEQUENCE [LARGE SCALE GENOMIC DNA]</scope>
    <source>
        <strain evidence="11">JCM 4395</strain>
    </source>
</reference>
<comment type="function">
    <text evidence="8">Uptake of L-lactate across the membrane. Can also transport D-lactate and glycolate.</text>
</comment>
<comment type="similarity">
    <text evidence="2 8">Belongs to the lactate permease family.</text>
</comment>
<gene>
    <name evidence="10" type="ORF">GCM10010276_43200</name>
</gene>
<evidence type="ECO:0000256" key="5">
    <source>
        <dbReference type="ARBA" id="ARBA00022692"/>
    </source>
</evidence>
<name>A0ABP5ZH34_STRLO</name>
<evidence type="ECO:0000256" key="8">
    <source>
        <dbReference type="RuleBase" id="RU365092"/>
    </source>
</evidence>
<accession>A0ABP5ZH34</accession>
<comment type="caution">
    <text evidence="10">The sequence shown here is derived from an EMBL/GenBank/DDBJ whole genome shotgun (WGS) entry which is preliminary data.</text>
</comment>
<feature type="region of interest" description="Disordered" evidence="9">
    <location>
        <begin position="62"/>
        <end position="94"/>
    </location>
</feature>
<dbReference type="Proteomes" id="UP001501777">
    <property type="component" value="Unassembled WGS sequence"/>
</dbReference>
<dbReference type="PANTHER" id="PTHR30003">
    <property type="entry name" value="L-LACTATE PERMEASE"/>
    <property type="match status" value="1"/>
</dbReference>
<comment type="subcellular location">
    <subcellularLocation>
        <location evidence="1 8">Cell membrane</location>
        <topology evidence="1 8">Multi-pass membrane protein</topology>
    </subcellularLocation>
</comment>
<sequence>MAVSGSDTSANALFGALQVTTARESGLSPELLAAANSSGGVLGRMILPQNLTIVCAAVGLTGPRGRSAAQGADLERGPAAGDVPDRDGPELTGPGLDAALTVLDSDRSGSCLTVPDPAPALPGSCPGPSRFLTRL</sequence>
<evidence type="ECO:0000256" key="3">
    <source>
        <dbReference type="ARBA" id="ARBA00022448"/>
    </source>
</evidence>
<evidence type="ECO:0000256" key="6">
    <source>
        <dbReference type="ARBA" id="ARBA00022989"/>
    </source>
</evidence>
<keyword evidence="3 8" id="KW-0813">Transport</keyword>
<evidence type="ECO:0000256" key="2">
    <source>
        <dbReference type="ARBA" id="ARBA00010100"/>
    </source>
</evidence>
<proteinExistence type="inferred from homology"/>
<evidence type="ECO:0000256" key="7">
    <source>
        <dbReference type="ARBA" id="ARBA00023136"/>
    </source>
</evidence>
<dbReference type="Pfam" id="PF02652">
    <property type="entry name" value="Lactate_perm"/>
    <property type="match status" value="1"/>
</dbReference>
<evidence type="ECO:0000256" key="9">
    <source>
        <dbReference type="SAM" id="MobiDB-lite"/>
    </source>
</evidence>
<dbReference type="PANTHER" id="PTHR30003:SF0">
    <property type="entry name" value="GLYCOLATE PERMEASE GLCA-RELATED"/>
    <property type="match status" value="1"/>
</dbReference>
<keyword evidence="11" id="KW-1185">Reference proteome</keyword>
<dbReference type="InterPro" id="IPR003804">
    <property type="entry name" value="Lactate_perm"/>
</dbReference>
<evidence type="ECO:0000313" key="11">
    <source>
        <dbReference type="Proteomes" id="UP001501777"/>
    </source>
</evidence>
<keyword evidence="7" id="KW-0472">Membrane</keyword>
<keyword evidence="5" id="KW-0812">Transmembrane</keyword>
<keyword evidence="4 8" id="KW-1003">Cell membrane</keyword>
<organism evidence="10 11">
    <name type="scientific">Streptomyces longisporus</name>
    <dbReference type="NCBI Taxonomy" id="1948"/>
    <lineage>
        <taxon>Bacteria</taxon>
        <taxon>Bacillati</taxon>
        <taxon>Actinomycetota</taxon>
        <taxon>Actinomycetes</taxon>
        <taxon>Kitasatosporales</taxon>
        <taxon>Streptomycetaceae</taxon>
        <taxon>Streptomyces</taxon>
    </lineage>
</organism>
<evidence type="ECO:0000256" key="4">
    <source>
        <dbReference type="ARBA" id="ARBA00022475"/>
    </source>
</evidence>
<evidence type="ECO:0000256" key="1">
    <source>
        <dbReference type="ARBA" id="ARBA00004651"/>
    </source>
</evidence>
<evidence type="ECO:0000313" key="10">
    <source>
        <dbReference type="EMBL" id="GAA2497446.1"/>
    </source>
</evidence>
<dbReference type="EMBL" id="BAAASG010000010">
    <property type="protein sequence ID" value="GAA2497446.1"/>
    <property type="molecule type" value="Genomic_DNA"/>
</dbReference>